<feature type="compositionally biased region" description="Basic residues" evidence="1">
    <location>
        <begin position="109"/>
        <end position="119"/>
    </location>
</feature>
<dbReference type="Proteomes" id="UP001273589">
    <property type="component" value="Unassembled WGS sequence"/>
</dbReference>
<accession>A0AAJ2Q157</accession>
<name>A0AAJ2Q157_9ACTN</name>
<evidence type="ECO:0000313" key="2">
    <source>
        <dbReference type="EMBL" id="MDX3137332.1"/>
    </source>
</evidence>
<comment type="caution">
    <text evidence="2">The sequence shown here is derived from an EMBL/GenBank/DDBJ whole genome shotgun (WGS) entry which is preliminary data.</text>
</comment>
<feature type="non-terminal residue" evidence="2">
    <location>
        <position position="153"/>
    </location>
</feature>
<sequence>MPGGSVEPGREWLRHRTGPLPATLGGLRHSRLALDALRLALRRGSIRRRCPPPSTDPATASPAARRRAAGSAAAVNSRAPAHHRAVGPVGPATRVLLRRTRGAATPYRSVRRGERRPRGSAHAPPRPCAARVLCRALRRSRDPARDDRPRRAG</sequence>
<dbReference type="EMBL" id="JARAWN010000987">
    <property type="protein sequence ID" value="MDX3137332.1"/>
    <property type="molecule type" value="Genomic_DNA"/>
</dbReference>
<evidence type="ECO:0000256" key="1">
    <source>
        <dbReference type="SAM" id="MobiDB-lite"/>
    </source>
</evidence>
<organism evidence="2 3">
    <name type="scientific">Streptomyces europaeiscabiei</name>
    <dbReference type="NCBI Taxonomy" id="146819"/>
    <lineage>
        <taxon>Bacteria</taxon>
        <taxon>Bacillati</taxon>
        <taxon>Actinomycetota</taxon>
        <taxon>Actinomycetes</taxon>
        <taxon>Kitasatosporales</taxon>
        <taxon>Streptomycetaceae</taxon>
        <taxon>Streptomyces</taxon>
    </lineage>
</organism>
<feature type="region of interest" description="Disordered" evidence="1">
    <location>
        <begin position="1"/>
        <end position="23"/>
    </location>
</feature>
<feature type="compositionally biased region" description="Low complexity" evidence="1">
    <location>
        <begin position="56"/>
        <end position="79"/>
    </location>
</feature>
<dbReference type="AlphaFoldDB" id="A0AAJ2Q157"/>
<feature type="compositionally biased region" description="Basic and acidic residues" evidence="1">
    <location>
        <begin position="139"/>
        <end position="153"/>
    </location>
</feature>
<gene>
    <name evidence="2" type="ORF">PV367_47840</name>
</gene>
<feature type="region of interest" description="Disordered" evidence="1">
    <location>
        <begin position="43"/>
        <end position="153"/>
    </location>
</feature>
<proteinExistence type="predicted"/>
<reference evidence="2" key="1">
    <citation type="journal article" date="2023" name="Microb. Genom.">
        <title>Mesoterricola silvestris gen. nov., sp. nov., Mesoterricola sediminis sp. nov., Geothrix oryzae sp. nov., Geothrix edaphica sp. nov., Geothrix rubra sp. nov., and Geothrix limicola sp. nov., six novel members of Acidobacteriota isolated from soils.</title>
        <authorList>
            <person name="Weisberg A.J."/>
            <person name="Pearce E."/>
            <person name="Kramer C.G."/>
            <person name="Chang J.H."/>
            <person name="Clarke C.R."/>
        </authorList>
    </citation>
    <scope>NUCLEOTIDE SEQUENCE</scope>
    <source>
        <strain evidence="2">ND06-05F</strain>
    </source>
</reference>
<evidence type="ECO:0000313" key="3">
    <source>
        <dbReference type="Proteomes" id="UP001273589"/>
    </source>
</evidence>
<protein>
    <submittedName>
        <fullName evidence="2">Uncharacterized protein</fullName>
    </submittedName>
</protein>